<evidence type="ECO:0000256" key="1">
    <source>
        <dbReference type="SAM" id="MobiDB-lite"/>
    </source>
</evidence>
<feature type="region of interest" description="Disordered" evidence="1">
    <location>
        <begin position="1"/>
        <end position="42"/>
    </location>
</feature>
<accession>A0A9W6DLG2</accession>
<name>A0A9W6DLG2_9EURO</name>
<evidence type="ECO:0000313" key="3">
    <source>
        <dbReference type="Proteomes" id="UP001143548"/>
    </source>
</evidence>
<gene>
    <name evidence="2" type="ORF">AbraCBS73388_006561</name>
</gene>
<evidence type="ECO:0000313" key="2">
    <source>
        <dbReference type="EMBL" id="GKZ20928.1"/>
    </source>
</evidence>
<feature type="compositionally biased region" description="Polar residues" evidence="1">
    <location>
        <begin position="9"/>
        <end position="18"/>
    </location>
</feature>
<dbReference type="Proteomes" id="UP001143548">
    <property type="component" value="Unassembled WGS sequence"/>
</dbReference>
<evidence type="ECO:0008006" key="4">
    <source>
        <dbReference type="Google" id="ProtNLM"/>
    </source>
</evidence>
<proteinExistence type="predicted"/>
<reference evidence="2" key="1">
    <citation type="submission" date="2022-07" db="EMBL/GenBank/DDBJ databases">
        <title>Taxonomy of Aspergillus series Nigri: significant species reduction supported by multi-species coalescent approaches.</title>
        <authorList>
            <person name="Bian C."/>
            <person name="Kusuya Y."/>
            <person name="Sklenar F."/>
            <person name="D'hooge E."/>
            <person name="Yaguchi T."/>
            <person name="Takahashi H."/>
            <person name="Hubka V."/>
        </authorList>
    </citation>
    <scope>NUCLEOTIDE SEQUENCE</scope>
    <source>
        <strain evidence="2">CBS 733.88</strain>
    </source>
</reference>
<dbReference type="AlphaFoldDB" id="A0A9W6DLG2"/>
<sequence length="458" mass="52513">MERGIQYQFDGSSSSTSDAMPPENKDLTTSRQGSSSSELGPASWEFQEQEQSIMQDYDLDAPIEKLPAELRDYILSLLDLGELKALVLASPVYHAHYLSDRRHILARCFDATLKTVAVDAEFAYKSASIEFAQKRNTESVETLVNDYYKWRQESVFQCSILKGNPTTEDIANMVEFHLGVVQPLMKLYIDEMFSNLTQQPEVNQCDRTLSPTEEIRVLRSMYRFQLGCNLFGAGPNFTYSEPCLPDDMEGTLSFLFRPWELEEINCISVFAKVKYEHIFDQNVCDMGGDHLQINDASSLGWEDLGALYDDLYSRYCLINGTVSCGLELLHAALFLFKKHDDLVSTLRKYIKPGHSYFLDMRISVQQQGPLCYASIKHRGVEHWSPLPFQGDLMVPNAQEKYPPMAWKLIWKGEWSNLRGVSIPDELRHWGYVLWDAARFETTGAKEVLTRQCKMKWGR</sequence>
<feature type="compositionally biased region" description="Polar residues" evidence="1">
    <location>
        <begin position="29"/>
        <end position="38"/>
    </location>
</feature>
<organism evidence="2 3">
    <name type="scientific">Aspergillus brasiliensis</name>
    <dbReference type="NCBI Taxonomy" id="319629"/>
    <lineage>
        <taxon>Eukaryota</taxon>
        <taxon>Fungi</taxon>
        <taxon>Dikarya</taxon>
        <taxon>Ascomycota</taxon>
        <taxon>Pezizomycotina</taxon>
        <taxon>Eurotiomycetes</taxon>
        <taxon>Eurotiomycetidae</taxon>
        <taxon>Eurotiales</taxon>
        <taxon>Aspergillaceae</taxon>
        <taxon>Aspergillus</taxon>
        <taxon>Aspergillus subgen. Circumdati</taxon>
    </lineage>
</organism>
<protein>
    <recommendedName>
        <fullName evidence="4">F-box domain-containing protein</fullName>
    </recommendedName>
</protein>
<dbReference type="EMBL" id="BROQ01000033">
    <property type="protein sequence ID" value="GKZ20928.1"/>
    <property type="molecule type" value="Genomic_DNA"/>
</dbReference>
<comment type="caution">
    <text evidence="2">The sequence shown here is derived from an EMBL/GenBank/DDBJ whole genome shotgun (WGS) entry which is preliminary data.</text>
</comment>